<proteinExistence type="predicted"/>
<organism evidence="3 4">
    <name type="scientific">Zophobas morio</name>
    <dbReference type="NCBI Taxonomy" id="2755281"/>
    <lineage>
        <taxon>Eukaryota</taxon>
        <taxon>Metazoa</taxon>
        <taxon>Ecdysozoa</taxon>
        <taxon>Arthropoda</taxon>
        <taxon>Hexapoda</taxon>
        <taxon>Insecta</taxon>
        <taxon>Pterygota</taxon>
        <taxon>Neoptera</taxon>
        <taxon>Endopterygota</taxon>
        <taxon>Coleoptera</taxon>
        <taxon>Polyphaga</taxon>
        <taxon>Cucujiformia</taxon>
        <taxon>Tenebrionidae</taxon>
        <taxon>Zophobas</taxon>
    </lineage>
</organism>
<feature type="chain" id="PRO_5041414687" description="Sulfotransferase domain-containing protein" evidence="1">
    <location>
        <begin position="25"/>
        <end position="391"/>
    </location>
</feature>
<reference evidence="3" key="1">
    <citation type="journal article" date="2023" name="G3 (Bethesda)">
        <title>Whole genome assemblies of Zophobas morio and Tenebrio molitor.</title>
        <authorList>
            <person name="Kaur S."/>
            <person name="Stinson S.A."/>
            <person name="diCenzo G.C."/>
        </authorList>
    </citation>
    <scope>NUCLEOTIDE SEQUENCE</scope>
    <source>
        <strain evidence="3">QUZm001</strain>
    </source>
</reference>
<dbReference type="EMBL" id="JALNTZ010000009">
    <property type="protein sequence ID" value="KAJ3641319.1"/>
    <property type="molecule type" value="Genomic_DNA"/>
</dbReference>
<dbReference type="GO" id="GO:0001517">
    <property type="term" value="F:N-acetylglucosamine 6-O-sulfotransferase activity"/>
    <property type="evidence" value="ECO:0007669"/>
    <property type="project" value="TreeGrafter"/>
</dbReference>
<dbReference type="Proteomes" id="UP001168821">
    <property type="component" value="Unassembled WGS sequence"/>
</dbReference>
<protein>
    <recommendedName>
        <fullName evidence="2">Sulfotransferase domain-containing protein</fullName>
    </recommendedName>
</protein>
<dbReference type="GO" id="GO:0006790">
    <property type="term" value="P:sulfur compound metabolic process"/>
    <property type="evidence" value="ECO:0007669"/>
    <property type="project" value="TreeGrafter"/>
</dbReference>
<comment type="caution">
    <text evidence="3">The sequence shown here is derived from an EMBL/GenBank/DDBJ whole genome shotgun (WGS) entry which is preliminary data.</text>
</comment>
<keyword evidence="1" id="KW-0732">Signal</keyword>
<dbReference type="InterPro" id="IPR000863">
    <property type="entry name" value="Sulfotransferase_dom"/>
</dbReference>
<dbReference type="SUPFAM" id="SSF52540">
    <property type="entry name" value="P-loop containing nucleoside triphosphate hydrolases"/>
    <property type="match status" value="1"/>
</dbReference>
<accession>A0AA38M3D2</accession>
<feature type="signal peptide" evidence="1">
    <location>
        <begin position="1"/>
        <end position="24"/>
    </location>
</feature>
<gene>
    <name evidence="3" type="ORF">Zmor_027831</name>
</gene>
<keyword evidence="4" id="KW-1185">Reference proteome</keyword>
<sequence length="391" mass="45211">MARRNELLGLGLLAAVCLLFIAFSQKESPRYSRALKYEELYDEGLPEAHPNASLLSVKEVVRLQQSAIRYALKDYPFPAGRRLNDYTLAAGGRPLRTVIVTTWRSGSTFLGDVINAVPGNYYHYEPLLDYGIIQIRGPPHADSAIASLRSLLNCDYSSLQNYLEYGKTHTYLFMHNTRLWGLCETFPHYCWNATFLSSVCKVFPFQSMKTVRIRLRLAEELLRDEKLNVKVLLLMRDPRGSLQSRKHRDWCPGEPDCDKPNLVCADMVADYSAAIQLKKLYPDRFRAIRYEDLCMDPYNHLKDLFKFFGLYFHRAVREFLDSHTKKDVGGVSSTSRDTKSAPFHWRADLNFSEVQYIEENCDQAMKLWGYIKASNESHLREFHPLTNYSIE</sequence>
<dbReference type="InterPro" id="IPR027417">
    <property type="entry name" value="P-loop_NTPase"/>
</dbReference>
<dbReference type="Pfam" id="PF00685">
    <property type="entry name" value="Sulfotransfer_1"/>
    <property type="match status" value="1"/>
</dbReference>
<evidence type="ECO:0000313" key="3">
    <source>
        <dbReference type="EMBL" id="KAJ3641319.1"/>
    </source>
</evidence>
<name>A0AA38M3D2_9CUCU</name>
<dbReference type="PANTHER" id="PTHR10704:SF44">
    <property type="entry name" value="LD35051P-RELATED"/>
    <property type="match status" value="1"/>
</dbReference>
<dbReference type="Gene3D" id="3.40.50.300">
    <property type="entry name" value="P-loop containing nucleotide triphosphate hydrolases"/>
    <property type="match status" value="1"/>
</dbReference>
<evidence type="ECO:0000313" key="4">
    <source>
        <dbReference type="Proteomes" id="UP001168821"/>
    </source>
</evidence>
<dbReference type="PANTHER" id="PTHR10704">
    <property type="entry name" value="CARBOHYDRATE SULFOTRANSFERASE"/>
    <property type="match status" value="1"/>
</dbReference>
<evidence type="ECO:0000259" key="2">
    <source>
        <dbReference type="Pfam" id="PF00685"/>
    </source>
</evidence>
<feature type="domain" description="Sulfotransferase" evidence="2">
    <location>
        <begin position="97"/>
        <end position="368"/>
    </location>
</feature>
<dbReference type="GO" id="GO:0006044">
    <property type="term" value="P:N-acetylglucosamine metabolic process"/>
    <property type="evidence" value="ECO:0007669"/>
    <property type="project" value="TreeGrafter"/>
</dbReference>
<dbReference type="InterPro" id="IPR051135">
    <property type="entry name" value="Gal/GlcNAc/GalNAc_ST"/>
</dbReference>
<dbReference type="AlphaFoldDB" id="A0AA38M3D2"/>
<dbReference type="FunFam" id="3.40.50.300:FF:001931">
    <property type="entry name" value="Blast:Carbohydrate sulfotransferase 4"/>
    <property type="match status" value="1"/>
</dbReference>
<evidence type="ECO:0000256" key="1">
    <source>
        <dbReference type="SAM" id="SignalP"/>
    </source>
</evidence>